<proteinExistence type="predicted"/>
<gene>
    <name evidence="3" type="ORF">HPB51_020548</name>
</gene>
<feature type="signal peptide" evidence="2">
    <location>
        <begin position="1"/>
        <end position="15"/>
    </location>
</feature>
<name>A0A9J6D7V4_RHIMP</name>
<keyword evidence="2" id="KW-0732">Signal</keyword>
<feature type="region of interest" description="Disordered" evidence="1">
    <location>
        <begin position="97"/>
        <end position="130"/>
    </location>
</feature>
<evidence type="ECO:0000313" key="3">
    <source>
        <dbReference type="EMBL" id="KAH8009863.1"/>
    </source>
</evidence>
<reference evidence="3" key="1">
    <citation type="journal article" date="2020" name="Cell">
        <title>Large-Scale Comparative Analyses of Tick Genomes Elucidate Their Genetic Diversity and Vector Capacities.</title>
        <authorList>
            <consortium name="Tick Genome and Microbiome Consortium (TIGMIC)"/>
            <person name="Jia N."/>
            <person name="Wang J."/>
            <person name="Shi W."/>
            <person name="Du L."/>
            <person name="Sun Y."/>
            <person name="Zhan W."/>
            <person name="Jiang J.F."/>
            <person name="Wang Q."/>
            <person name="Zhang B."/>
            <person name="Ji P."/>
            <person name="Bell-Sakyi L."/>
            <person name="Cui X.M."/>
            <person name="Yuan T.T."/>
            <person name="Jiang B.G."/>
            <person name="Yang W.F."/>
            <person name="Lam T.T."/>
            <person name="Chang Q.C."/>
            <person name="Ding S.J."/>
            <person name="Wang X.J."/>
            <person name="Zhu J.G."/>
            <person name="Ruan X.D."/>
            <person name="Zhao L."/>
            <person name="Wei J.T."/>
            <person name="Ye R.Z."/>
            <person name="Que T.C."/>
            <person name="Du C.H."/>
            <person name="Zhou Y.H."/>
            <person name="Cheng J.X."/>
            <person name="Dai P.F."/>
            <person name="Guo W.B."/>
            <person name="Han X.H."/>
            <person name="Huang E.J."/>
            <person name="Li L.F."/>
            <person name="Wei W."/>
            <person name="Gao Y.C."/>
            <person name="Liu J.Z."/>
            <person name="Shao H.Z."/>
            <person name="Wang X."/>
            <person name="Wang C.C."/>
            <person name="Yang T.C."/>
            <person name="Huo Q.B."/>
            <person name="Li W."/>
            <person name="Chen H.Y."/>
            <person name="Chen S.E."/>
            <person name="Zhou L.G."/>
            <person name="Ni X.B."/>
            <person name="Tian J.H."/>
            <person name="Sheng Y."/>
            <person name="Liu T."/>
            <person name="Pan Y.S."/>
            <person name="Xia L.Y."/>
            <person name="Li J."/>
            <person name="Zhao F."/>
            <person name="Cao W.C."/>
        </authorList>
    </citation>
    <scope>NUCLEOTIDE SEQUENCE</scope>
    <source>
        <strain evidence="3">Rmic-2018</strain>
    </source>
</reference>
<dbReference type="EMBL" id="JABSTU010000011">
    <property type="protein sequence ID" value="KAH8009863.1"/>
    <property type="molecule type" value="Genomic_DNA"/>
</dbReference>
<reference evidence="3" key="2">
    <citation type="submission" date="2021-09" db="EMBL/GenBank/DDBJ databases">
        <authorList>
            <person name="Jia N."/>
            <person name="Wang J."/>
            <person name="Shi W."/>
            <person name="Du L."/>
            <person name="Sun Y."/>
            <person name="Zhan W."/>
            <person name="Jiang J."/>
            <person name="Wang Q."/>
            <person name="Zhang B."/>
            <person name="Ji P."/>
            <person name="Sakyi L.B."/>
            <person name="Cui X."/>
            <person name="Yuan T."/>
            <person name="Jiang B."/>
            <person name="Yang W."/>
            <person name="Lam T.T.-Y."/>
            <person name="Chang Q."/>
            <person name="Ding S."/>
            <person name="Wang X."/>
            <person name="Zhu J."/>
            <person name="Ruan X."/>
            <person name="Zhao L."/>
            <person name="Wei J."/>
            <person name="Que T."/>
            <person name="Du C."/>
            <person name="Cheng J."/>
            <person name="Dai P."/>
            <person name="Han X."/>
            <person name="Huang E."/>
            <person name="Gao Y."/>
            <person name="Liu J."/>
            <person name="Shao H."/>
            <person name="Ye R."/>
            <person name="Li L."/>
            <person name="Wei W."/>
            <person name="Wang X."/>
            <person name="Wang C."/>
            <person name="Huo Q."/>
            <person name="Li W."/>
            <person name="Guo W."/>
            <person name="Chen H."/>
            <person name="Chen S."/>
            <person name="Zhou L."/>
            <person name="Zhou L."/>
            <person name="Ni X."/>
            <person name="Tian J."/>
            <person name="Zhou Y."/>
            <person name="Sheng Y."/>
            <person name="Liu T."/>
            <person name="Pan Y."/>
            <person name="Xia L."/>
            <person name="Li J."/>
            <person name="Zhao F."/>
            <person name="Cao W."/>
        </authorList>
    </citation>
    <scope>NUCLEOTIDE SEQUENCE</scope>
    <source>
        <strain evidence="3">Rmic-2018</strain>
        <tissue evidence="3">Larvae</tissue>
    </source>
</reference>
<evidence type="ECO:0000256" key="2">
    <source>
        <dbReference type="SAM" id="SignalP"/>
    </source>
</evidence>
<evidence type="ECO:0000256" key="1">
    <source>
        <dbReference type="SAM" id="MobiDB-lite"/>
    </source>
</evidence>
<keyword evidence="4" id="KW-1185">Reference proteome</keyword>
<dbReference type="AlphaFoldDB" id="A0A9J6D7V4"/>
<comment type="caution">
    <text evidence="3">The sequence shown here is derived from an EMBL/GenBank/DDBJ whole genome shotgun (WGS) entry which is preliminary data.</text>
</comment>
<protein>
    <submittedName>
        <fullName evidence="3">Uncharacterized protein</fullName>
    </submittedName>
</protein>
<sequence>MAFWMLTLVPRMCNALVFSSPCFYRCVLQIRSHRPECPTYHSHQFWRDKIDAHLDFPVTGLCMDDYIINGKHDVPSATEDNVVSKAAYVLFYMRRNSGDRTSPRKRSPAAAASTRQSGPTAADEERMDLS</sequence>
<dbReference type="VEuPathDB" id="VectorBase:LOC119174469"/>
<dbReference type="Proteomes" id="UP000821866">
    <property type="component" value="Chromosome 9"/>
</dbReference>
<organism evidence="3 4">
    <name type="scientific">Rhipicephalus microplus</name>
    <name type="common">Cattle tick</name>
    <name type="synonym">Boophilus microplus</name>
    <dbReference type="NCBI Taxonomy" id="6941"/>
    <lineage>
        <taxon>Eukaryota</taxon>
        <taxon>Metazoa</taxon>
        <taxon>Ecdysozoa</taxon>
        <taxon>Arthropoda</taxon>
        <taxon>Chelicerata</taxon>
        <taxon>Arachnida</taxon>
        <taxon>Acari</taxon>
        <taxon>Parasitiformes</taxon>
        <taxon>Ixodida</taxon>
        <taxon>Ixodoidea</taxon>
        <taxon>Ixodidae</taxon>
        <taxon>Rhipicephalinae</taxon>
        <taxon>Rhipicephalus</taxon>
        <taxon>Boophilus</taxon>
    </lineage>
</organism>
<feature type="chain" id="PRO_5039896116" evidence="2">
    <location>
        <begin position="16"/>
        <end position="130"/>
    </location>
</feature>
<evidence type="ECO:0000313" key="4">
    <source>
        <dbReference type="Proteomes" id="UP000821866"/>
    </source>
</evidence>
<accession>A0A9J6D7V4</accession>